<evidence type="ECO:0000256" key="3">
    <source>
        <dbReference type="ARBA" id="ARBA00022692"/>
    </source>
</evidence>
<dbReference type="Pfam" id="PF09678">
    <property type="entry name" value="Caa3_CtaG"/>
    <property type="match status" value="1"/>
</dbReference>
<feature type="transmembrane region" description="Helical" evidence="6">
    <location>
        <begin position="139"/>
        <end position="158"/>
    </location>
</feature>
<feature type="transmembrane region" description="Helical" evidence="6">
    <location>
        <begin position="165"/>
        <end position="188"/>
    </location>
</feature>
<dbReference type="Pfam" id="PF05425">
    <property type="entry name" value="CopD"/>
    <property type="match status" value="1"/>
</dbReference>
<protein>
    <submittedName>
        <fullName evidence="8">Bifunctional copper resistance protein CopD/cytochrome c oxidase assembly protein</fullName>
    </submittedName>
</protein>
<reference evidence="8 9" key="1">
    <citation type="submission" date="2020-10" db="EMBL/GenBank/DDBJ databases">
        <title>Nocardioides sp. isolated from sludge.</title>
        <authorList>
            <person name="Zhang X."/>
        </authorList>
    </citation>
    <scope>NUCLEOTIDE SEQUENCE [LARGE SCALE GENOMIC DNA]</scope>
    <source>
        <strain evidence="8 9">Y6</strain>
    </source>
</reference>
<feature type="transmembrane region" description="Helical" evidence="6">
    <location>
        <begin position="51"/>
        <end position="72"/>
    </location>
</feature>
<dbReference type="InterPro" id="IPR019108">
    <property type="entry name" value="Caa3_assmbl_CtaG-rel"/>
</dbReference>
<keyword evidence="2" id="KW-1003">Cell membrane</keyword>
<evidence type="ECO:0000313" key="8">
    <source>
        <dbReference type="EMBL" id="MBE7324274.1"/>
    </source>
</evidence>
<dbReference type="InterPro" id="IPR008457">
    <property type="entry name" value="Cu-R_CopD_dom"/>
</dbReference>
<evidence type="ECO:0000256" key="5">
    <source>
        <dbReference type="ARBA" id="ARBA00023136"/>
    </source>
</evidence>
<gene>
    <name evidence="8" type="ORF">IEQ44_06385</name>
</gene>
<feature type="transmembrane region" description="Helical" evidence="6">
    <location>
        <begin position="479"/>
        <end position="503"/>
    </location>
</feature>
<feature type="transmembrane region" description="Helical" evidence="6">
    <location>
        <begin position="93"/>
        <end position="113"/>
    </location>
</feature>
<evidence type="ECO:0000256" key="2">
    <source>
        <dbReference type="ARBA" id="ARBA00022475"/>
    </source>
</evidence>
<feature type="transmembrane region" description="Helical" evidence="6">
    <location>
        <begin position="549"/>
        <end position="570"/>
    </location>
</feature>
<dbReference type="Proteomes" id="UP000756387">
    <property type="component" value="Unassembled WGS sequence"/>
</dbReference>
<evidence type="ECO:0000313" key="9">
    <source>
        <dbReference type="Proteomes" id="UP000756387"/>
    </source>
</evidence>
<feature type="transmembrane region" description="Helical" evidence="6">
    <location>
        <begin position="268"/>
        <end position="288"/>
    </location>
</feature>
<feature type="transmembrane region" description="Helical" evidence="6">
    <location>
        <begin position="235"/>
        <end position="256"/>
    </location>
</feature>
<accession>A0ABR9RRS8</accession>
<dbReference type="InterPro" id="IPR032694">
    <property type="entry name" value="CopC/D"/>
</dbReference>
<feature type="transmembrane region" description="Helical" evidence="6">
    <location>
        <begin position="434"/>
        <end position="458"/>
    </location>
</feature>
<sequence>MSRATAVVLVFSVAPVVALGLLALTGGLRPEEVEGFSTAGPVTRLGLPITQAIRDIAALVTVGALVVAATCVPPSEPSKAQVVEGARRKLLDVVAMAASAWLWSGVALLGFTYSEVAGLPLTAPGFAPQVVDFATQVEFGRYLAISSALASIVAVGALRARQTGAVGVYTVTALMALWPIALAGHAAGSLNHNDAVNLQAMHVLGISVWVGGLVAVVLVRSALCGPALVDTVERYSTLAGWCLLLVAISGVLGAGLRLYGPQALSSPYGLVLGAKTAALFVVAAFGWWHRRVGIRHLRKGQSRAFHRIVVVELVVLVAAAGAGVALSRTPPPAPSGAAERLTVAQALLGTDMPEALRAAEWFTAWKPDSFWLPVALLAAGWYVGAVLRLRDRGDRWPLGRTVAWVGGWALFVWATSGAPGVYGRVLFSMHMVQHMTIATAVPTFLVLGAPVTLALRALTRRTDGSRGPREWLLGFVHSWPARILSSAPVAAALFVISLAAFYYSSLFELALRSHTAHLLMTFHFVLTGYLLANSVVGIDPGPRRLAHPFRVLVILVTFGFHALFSVSLMATQQVLAPTWFGVLDRSWGRTLLDDQYLGASLGWALGDYPLAILGVALIVSWVKADRRERRRLDRKADRDRDLDLVRYNEYFARLNARPPDVSGRSSPPTP</sequence>
<dbReference type="EMBL" id="JADCSA010000005">
    <property type="protein sequence ID" value="MBE7324274.1"/>
    <property type="molecule type" value="Genomic_DNA"/>
</dbReference>
<evidence type="ECO:0000256" key="4">
    <source>
        <dbReference type="ARBA" id="ARBA00022989"/>
    </source>
</evidence>
<keyword evidence="3 6" id="KW-0812">Transmembrane</keyword>
<feature type="transmembrane region" description="Helical" evidence="6">
    <location>
        <begin position="308"/>
        <end position="326"/>
    </location>
</feature>
<dbReference type="PANTHER" id="PTHR34820:SF4">
    <property type="entry name" value="INNER MEMBRANE PROTEIN YEBZ"/>
    <property type="match status" value="1"/>
</dbReference>
<proteinExistence type="predicted"/>
<keyword evidence="9" id="KW-1185">Reference proteome</keyword>
<dbReference type="RefSeq" id="WP_193637612.1">
    <property type="nucleotide sequence ID" value="NZ_JADCSA010000005.1"/>
</dbReference>
<feature type="transmembrane region" description="Helical" evidence="6">
    <location>
        <begin position="601"/>
        <end position="622"/>
    </location>
</feature>
<evidence type="ECO:0000256" key="6">
    <source>
        <dbReference type="SAM" id="Phobius"/>
    </source>
</evidence>
<evidence type="ECO:0000256" key="1">
    <source>
        <dbReference type="ARBA" id="ARBA00004651"/>
    </source>
</evidence>
<feature type="transmembrane region" description="Helical" evidence="6">
    <location>
        <begin position="401"/>
        <end position="422"/>
    </location>
</feature>
<feature type="transmembrane region" description="Helical" evidence="6">
    <location>
        <begin position="370"/>
        <end position="389"/>
    </location>
</feature>
<evidence type="ECO:0000259" key="7">
    <source>
        <dbReference type="Pfam" id="PF05425"/>
    </source>
</evidence>
<comment type="caution">
    <text evidence="8">The sequence shown here is derived from an EMBL/GenBank/DDBJ whole genome shotgun (WGS) entry which is preliminary data.</text>
</comment>
<organism evidence="8 9">
    <name type="scientific">Nocardioides malaquae</name>
    <dbReference type="NCBI Taxonomy" id="2773426"/>
    <lineage>
        <taxon>Bacteria</taxon>
        <taxon>Bacillati</taxon>
        <taxon>Actinomycetota</taxon>
        <taxon>Actinomycetes</taxon>
        <taxon>Propionibacteriales</taxon>
        <taxon>Nocardioidaceae</taxon>
        <taxon>Nocardioides</taxon>
    </lineage>
</organism>
<feature type="domain" description="Copper resistance protein D" evidence="7">
    <location>
        <begin position="231"/>
        <end position="325"/>
    </location>
</feature>
<comment type="subcellular location">
    <subcellularLocation>
        <location evidence="1">Cell membrane</location>
        <topology evidence="1">Multi-pass membrane protein</topology>
    </subcellularLocation>
</comment>
<dbReference type="PANTHER" id="PTHR34820">
    <property type="entry name" value="INNER MEMBRANE PROTEIN YEBZ"/>
    <property type="match status" value="1"/>
</dbReference>
<feature type="transmembrane region" description="Helical" evidence="6">
    <location>
        <begin position="515"/>
        <end position="537"/>
    </location>
</feature>
<keyword evidence="5 6" id="KW-0472">Membrane</keyword>
<name>A0ABR9RRS8_9ACTN</name>
<keyword evidence="4 6" id="KW-1133">Transmembrane helix</keyword>
<feature type="transmembrane region" description="Helical" evidence="6">
    <location>
        <begin position="200"/>
        <end position="223"/>
    </location>
</feature>